<evidence type="ECO:0000259" key="1">
    <source>
        <dbReference type="Pfam" id="PF02931"/>
    </source>
</evidence>
<keyword evidence="3" id="KW-1185">Reference proteome</keyword>
<dbReference type="InterPro" id="IPR036734">
    <property type="entry name" value="Neur_chan_lig-bd_sf"/>
</dbReference>
<gene>
    <name evidence="2" type="ORF">LARSCL_LOCUS824</name>
</gene>
<reference evidence="2 3" key="1">
    <citation type="submission" date="2024-04" db="EMBL/GenBank/DDBJ databases">
        <authorList>
            <person name="Rising A."/>
            <person name="Reimegard J."/>
            <person name="Sonavane S."/>
            <person name="Akerstrom W."/>
            <person name="Nylinder S."/>
            <person name="Hedman E."/>
            <person name="Kallberg Y."/>
        </authorList>
    </citation>
    <scope>NUCLEOTIDE SEQUENCE [LARGE SCALE GENOMIC DNA]</scope>
</reference>
<dbReference type="Pfam" id="PF02931">
    <property type="entry name" value="Neur_chan_LBD"/>
    <property type="match status" value="1"/>
</dbReference>
<dbReference type="Gene3D" id="2.70.170.10">
    <property type="entry name" value="Neurotransmitter-gated ion-channel ligand-binding domain"/>
    <property type="match status" value="1"/>
</dbReference>
<protein>
    <recommendedName>
        <fullName evidence="1">Neurotransmitter-gated ion-channel ligand-binding domain-containing protein</fullName>
    </recommendedName>
</protein>
<dbReference type="EMBL" id="CAXIEN010000004">
    <property type="protein sequence ID" value="CAL1262158.1"/>
    <property type="molecule type" value="Genomic_DNA"/>
</dbReference>
<dbReference type="GO" id="GO:0005230">
    <property type="term" value="F:extracellular ligand-gated monoatomic ion channel activity"/>
    <property type="evidence" value="ECO:0007669"/>
    <property type="project" value="InterPro"/>
</dbReference>
<comment type="caution">
    <text evidence="2">The sequence shown here is derived from an EMBL/GenBank/DDBJ whole genome shotgun (WGS) entry which is preliminary data.</text>
</comment>
<dbReference type="Proteomes" id="UP001497382">
    <property type="component" value="Unassembled WGS sequence"/>
</dbReference>
<accession>A0AAV1YUA1</accession>
<evidence type="ECO:0000313" key="3">
    <source>
        <dbReference type="Proteomes" id="UP001497382"/>
    </source>
</evidence>
<dbReference type="SUPFAM" id="SSF63712">
    <property type="entry name" value="Nicotinic receptor ligand binding domain-like"/>
    <property type="match status" value="1"/>
</dbReference>
<organism evidence="2 3">
    <name type="scientific">Larinioides sclopetarius</name>
    <dbReference type="NCBI Taxonomy" id="280406"/>
    <lineage>
        <taxon>Eukaryota</taxon>
        <taxon>Metazoa</taxon>
        <taxon>Ecdysozoa</taxon>
        <taxon>Arthropoda</taxon>
        <taxon>Chelicerata</taxon>
        <taxon>Arachnida</taxon>
        <taxon>Araneae</taxon>
        <taxon>Araneomorphae</taxon>
        <taxon>Entelegynae</taxon>
        <taxon>Araneoidea</taxon>
        <taxon>Araneidae</taxon>
        <taxon>Larinioides</taxon>
    </lineage>
</organism>
<dbReference type="InterPro" id="IPR006202">
    <property type="entry name" value="Neur_chan_lig-bd"/>
</dbReference>
<proteinExistence type="predicted"/>
<name>A0AAV1YUA1_9ARAC</name>
<dbReference type="AlphaFoldDB" id="A0AAV1YUA1"/>
<sequence length="111" mass="12407">ISPGYNKRAPPGEPGTPANLFIDLSVLDIDRIDEARLEFSIHVYFRELWNDSRVNLSSFPSESSKGYTAIPDTLVDKLWMPDVIFENAKSGVIFSLSVPNTYISVLRSSTL</sequence>
<feature type="non-terminal residue" evidence="2">
    <location>
        <position position="111"/>
    </location>
</feature>
<feature type="domain" description="Neurotransmitter-gated ion-channel ligand-binding" evidence="1">
    <location>
        <begin position="4"/>
        <end position="106"/>
    </location>
</feature>
<feature type="non-terminal residue" evidence="2">
    <location>
        <position position="1"/>
    </location>
</feature>
<dbReference type="GO" id="GO:0016020">
    <property type="term" value="C:membrane"/>
    <property type="evidence" value="ECO:0007669"/>
    <property type="project" value="InterPro"/>
</dbReference>
<evidence type="ECO:0000313" key="2">
    <source>
        <dbReference type="EMBL" id="CAL1262158.1"/>
    </source>
</evidence>